<protein>
    <recommendedName>
        <fullName evidence="6">Glycosyl transferase family 1</fullName>
    </recommendedName>
</protein>
<dbReference type="GO" id="GO:0009103">
    <property type="term" value="P:lipopolysaccharide biosynthetic process"/>
    <property type="evidence" value="ECO:0007669"/>
    <property type="project" value="TreeGrafter"/>
</dbReference>
<evidence type="ECO:0000313" key="5">
    <source>
        <dbReference type="Proteomes" id="UP000177626"/>
    </source>
</evidence>
<dbReference type="Pfam" id="PF00534">
    <property type="entry name" value="Glycos_transf_1"/>
    <property type="match status" value="1"/>
</dbReference>
<dbReference type="EMBL" id="MHKQ01000010">
    <property type="protein sequence ID" value="OGY94244.1"/>
    <property type="molecule type" value="Genomic_DNA"/>
</dbReference>
<dbReference type="InterPro" id="IPR028098">
    <property type="entry name" value="Glyco_trans_4-like_N"/>
</dbReference>
<sequence length="363" mass="42668">MKIVIDFRIFGTKPGGLGRYNQEFLAELKKIDQDNQYILLFEEDPHLDLPPNFQIKICRCHWYGLKEQIVLPWLLYRLKPDLVHFTHFNVPFFYYGKYVVTIHDLIMTKFPSRRATTLNPILFKVKYLLYQAVIRNAIKRSKKIIAVSKFTAEDIKNYFKLNQEDAQKITIVYEGISSLVVDTKQLPQLPQKYFLYVGNAYPHKNLDFLIATFGEFLKKYPEYYLVLVGNKNYFYKELEKSNKLSQVVFAGYVPDELLPAYYKKATAYVFPSLYEGFGLPPLEAMSYGLPVLSSNSSSLPEILGQSVLYFDPIDQEDLKKKMSEIITNVDLRDQLIKFGYQQIEKYSWRKMAKETWEIYKILV</sequence>
<accession>A0A1G2BYM9</accession>
<dbReference type="FunFam" id="3.40.50.2000:FF:000119">
    <property type="entry name" value="Glycosyl transferase group 1"/>
    <property type="match status" value="1"/>
</dbReference>
<dbReference type="AlphaFoldDB" id="A0A1G2BYM9"/>
<proteinExistence type="predicted"/>
<evidence type="ECO:0000256" key="1">
    <source>
        <dbReference type="ARBA" id="ARBA00022679"/>
    </source>
</evidence>
<feature type="domain" description="Glycosyltransferase subfamily 4-like N-terminal" evidence="3">
    <location>
        <begin position="15"/>
        <end position="176"/>
    </location>
</feature>
<organism evidence="4 5">
    <name type="scientific">Candidatus Komeilibacteria bacterium RIFOXYC1_FULL_37_11</name>
    <dbReference type="NCBI Taxonomy" id="1798555"/>
    <lineage>
        <taxon>Bacteria</taxon>
        <taxon>Candidatus Komeiliibacteriota</taxon>
    </lineage>
</organism>
<dbReference type="GO" id="GO:0016757">
    <property type="term" value="F:glycosyltransferase activity"/>
    <property type="evidence" value="ECO:0007669"/>
    <property type="project" value="InterPro"/>
</dbReference>
<gene>
    <name evidence="4" type="ORF">A2406_01970</name>
</gene>
<dbReference type="Pfam" id="PF13439">
    <property type="entry name" value="Glyco_transf_4"/>
    <property type="match status" value="1"/>
</dbReference>
<evidence type="ECO:0000259" key="3">
    <source>
        <dbReference type="Pfam" id="PF13439"/>
    </source>
</evidence>
<evidence type="ECO:0000313" key="4">
    <source>
        <dbReference type="EMBL" id="OGY94244.1"/>
    </source>
</evidence>
<dbReference type="SUPFAM" id="SSF53756">
    <property type="entry name" value="UDP-Glycosyltransferase/glycogen phosphorylase"/>
    <property type="match status" value="1"/>
</dbReference>
<dbReference type="InterPro" id="IPR001296">
    <property type="entry name" value="Glyco_trans_1"/>
</dbReference>
<comment type="caution">
    <text evidence="4">The sequence shown here is derived from an EMBL/GenBank/DDBJ whole genome shotgun (WGS) entry which is preliminary data.</text>
</comment>
<evidence type="ECO:0008006" key="6">
    <source>
        <dbReference type="Google" id="ProtNLM"/>
    </source>
</evidence>
<feature type="domain" description="Glycosyl transferase family 1" evidence="2">
    <location>
        <begin position="188"/>
        <end position="341"/>
    </location>
</feature>
<evidence type="ECO:0000259" key="2">
    <source>
        <dbReference type="Pfam" id="PF00534"/>
    </source>
</evidence>
<reference evidence="4 5" key="1">
    <citation type="journal article" date="2016" name="Nat. Commun.">
        <title>Thousands of microbial genomes shed light on interconnected biogeochemical processes in an aquifer system.</title>
        <authorList>
            <person name="Anantharaman K."/>
            <person name="Brown C.T."/>
            <person name="Hug L.A."/>
            <person name="Sharon I."/>
            <person name="Castelle C.J."/>
            <person name="Probst A.J."/>
            <person name="Thomas B.C."/>
            <person name="Singh A."/>
            <person name="Wilkins M.J."/>
            <person name="Karaoz U."/>
            <person name="Brodie E.L."/>
            <person name="Williams K.H."/>
            <person name="Hubbard S.S."/>
            <person name="Banfield J.F."/>
        </authorList>
    </citation>
    <scope>NUCLEOTIDE SEQUENCE [LARGE SCALE GENOMIC DNA]</scope>
</reference>
<dbReference type="CDD" id="cd03809">
    <property type="entry name" value="GT4_MtfB-like"/>
    <property type="match status" value="1"/>
</dbReference>
<dbReference type="Proteomes" id="UP000177626">
    <property type="component" value="Unassembled WGS sequence"/>
</dbReference>
<dbReference type="Gene3D" id="3.40.50.2000">
    <property type="entry name" value="Glycogen Phosphorylase B"/>
    <property type="match status" value="2"/>
</dbReference>
<dbReference type="PANTHER" id="PTHR46401:SF2">
    <property type="entry name" value="GLYCOSYLTRANSFERASE WBBK-RELATED"/>
    <property type="match status" value="1"/>
</dbReference>
<name>A0A1G2BYM9_9BACT</name>
<keyword evidence="1" id="KW-0808">Transferase</keyword>
<dbReference type="PANTHER" id="PTHR46401">
    <property type="entry name" value="GLYCOSYLTRANSFERASE WBBK-RELATED"/>
    <property type="match status" value="1"/>
</dbReference>